<organism evidence="2 3">
    <name type="scientific">Synaphobranchus kaupii</name>
    <name type="common">Kaup's arrowtooth eel</name>
    <dbReference type="NCBI Taxonomy" id="118154"/>
    <lineage>
        <taxon>Eukaryota</taxon>
        <taxon>Metazoa</taxon>
        <taxon>Chordata</taxon>
        <taxon>Craniata</taxon>
        <taxon>Vertebrata</taxon>
        <taxon>Euteleostomi</taxon>
        <taxon>Actinopterygii</taxon>
        <taxon>Neopterygii</taxon>
        <taxon>Teleostei</taxon>
        <taxon>Anguilliformes</taxon>
        <taxon>Synaphobranchidae</taxon>
        <taxon>Synaphobranchus</taxon>
    </lineage>
</organism>
<reference evidence="2" key="1">
    <citation type="journal article" date="2023" name="Science">
        <title>Genome structures resolve the early diversification of teleost fishes.</title>
        <authorList>
            <person name="Parey E."/>
            <person name="Louis A."/>
            <person name="Montfort J."/>
            <person name="Bouchez O."/>
            <person name="Roques C."/>
            <person name="Iampietro C."/>
            <person name="Lluch J."/>
            <person name="Castinel A."/>
            <person name="Donnadieu C."/>
            <person name="Desvignes T."/>
            <person name="Floi Bucao C."/>
            <person name="Jouanno E."/>
            <person name="Wen M."/>
            <person name="Mejri S."/>
            <person name="Dirks R."/>
            <person name="Jansen H."/>
            <person name="Henkel C."/>
            <person name="Chen W.J."/>
            <person name="Zahm M."/>
            <person name="Cabau C."/>
            <person name="Klopp C."/>
            <person name="Thompson A.W."/>
            <person name="Robinson-Rechavi M."/>
            <person name="Braasch I."/>
            <person name="Lecointre G."/>
            <person name="Bobe J."/>
            <person name="Postlethwait J.H."/>
            <person name="Berthelot C."/>
            <person name="Roest Crollius H."/>
            <person name="Guiguen Y."/>
        </authorList>
    </citation>
    <scope>NUCLEOTIDE SEQUENCE</scope>
    <source>
        <strain evidence="2">WJC10195</strain>
    </source>
</reference>
<protein>
    <submittedName>
        <fullName evidence="2">Uncharacterized protein</fullName>
    </submittedName>
</protein>
<proteinExistence type="predicted"/>
<comment type="caution">
    <text evidence="2">The sequence shown here is derived from an EMBL/GenBank/DDBJ whole genome shotgun (WGS) entry which is preliminary data.</text>
</comment>
<feature type="compositionally biased region" description="Basic and acidic residues" evidence="1">
    <location>
        <begin position="67"/>
        <end position="87"/>
    </location>
</feature>
<dbReference type="Proteomes" id="UP001152622">
    <property type="component" value="Chromosome 13"/>
</dbReference>
<evidence type="ECO:0000256" key="1">
    <source>
        <dbReference type="SAM" id="MobiDB-lite"/>
    </source>
</evidence>
<name>A0A9Q1IJD8_SYNKA</name>
<accession>A0A9Q1IJD8</accession>
<evidence type="ECO:0000313" key="3">
    <source>
        <dbReference type="Proteomes" id="UP001152622"/>
    </source>
</evidence>
<gene>
    <name evidence="2" type="ORF">SKAU_G00313630</name>
</gene>
<keyword evidence="3" id="KW-1185">Reference proteome</keyword>
<dbReference type="AlphaFoldDB" id="A0A9Q1IJD8"/>
<dbReference type="EMBL" id="JAINUF010000013">
    <property type="protein sequence ID" value="KAJ8344034.1"/>
    <property type="molecule type" value="Genomic_DNA"/>
</dbReference>
<evidence type="ECO:0000313" key="2">
    <source>
        <dbReference type="EMBL" id="KAJ8344034.1"/>
    </source>
</evidence>
<feature type="region of interest" description="Disordered" evidence="1">
    <location>
        <begin position="64"/>
        <end position="108"/>
    </location>
</feature>
<feature type="compositionally biased region" description="Polar residues" evidence="1">
    <location>
        <begin position="88"/>
        <end position="108"/>
    </location>
</feature>
<sequence length="108" mass="11711">MLKDANPADKASLLRGAQVACAFVPQLISCCFVSNLPCEPDGSQSCTSVPGLEPEVKMNVYGGSSEWSRDCRRSGDRSRDSSHERTESQLTPCIRNVTSPTSSAQYRP</sequence>